<organism evidence="1 2">
    <name type="scientific">Symbiodinium microadriaticum</name>
    <name type="common">Dinoflagellate</name>
    <name type="synonym">Zooxanthella microadriatica</name>
    <dbReference type="NCBI Taxonomy" id="2951"/>
    <lineage>
        <taxon>Eukaryota</taxon>
        <taxon>Sar</taxon>
        <taxon>Alveolata</taxon>
        <taxon>Dinophyceae</taxon>
        <taxon>Suessiales</taxon>
        <taxon>Symbiodiniaceae</taxon>
        <taxon>Symbiodinium</taxon>
    </lineage>
</organism>
<accession>A0A1Q9EEX4</accession>
<name>A0A1Q9EEX4_SYMMI</name>
<evidence type="ECO:0000313" key="1">
    <source>
        <dbReference type="EMBL" id="OLQ05963.1"/>
    </source>
</evidence>
<evidence type="ECO:0000313" key="2">
    <source>
        <dbReference type="Proteomes" id="UP000186817"/>
    </source>
</evidence>
<sequence>MVDVWGTRDGKLVPMLADSQLQVNQGPGPADTWRSRLFYACHTCSSNLGVVGLAAHEASLGLALLRTAAIAAFTGVGTEDRLRLDLVVYGWSRARRPSAKQRPQASRQAPETSDGALMDAVCRFTTPPPEPLDWHGRAAVVAVTPARLEYIVNEGRCHQASPGVDVLGPGVWCGGDSEPATCGVALGVPIGHAEYIQSTQDARLEEKCRLMKNCSLICKVRGCWRFPAPAHVRNGCCMGTVLTHSATYAAGHDAGDGLLTEGWGEYPEAPLLPVAADMANRRLRPEWAAGWAREWVRVP</sequence>
<dbReference type="Proteomes" id="UP000186817">
    <property type="component" value="Unassembled WGS sequence"/>
</dbReference>
<comment type="caution">
    <text evidence="1">The sequence shown here is derived from an EMBL/GenBank/DDBJ whole genome shotgun (WGS) entry which is preliminary data.</text>
</comment>
<dbReference type="AlphaFoldDB" id="A0A1Q9EEX4"/>
<gene>
    <name evidence="1" type="ORF">AK812_SmicGene10809</name>
</gene>
<proteinExistence type="predicted"/>
<protein>
    <submittedName>
        <fullName evidence="1">Uncharacterized protein</fullName>
    </submittedName>
</protein>
<keyword evidence="2" id="KW-1185">Reference proteome</keyword>
<dbReference type="EMBL" id="LSRX01000171">
    <property type="protein sequence ID" value="OLQ05963.1"/>
    <property type="molecule type" value="Genomic_DNA"/>
</dbReference>
<reference evidence="1 2" key="1">
    <citation type="submission" date="2016-02" db="EMBL/GenBank/DDBJ databases">
        <title>Genome analysis of coral dinoflagellate symbionts highlights evolutionary adaptations to a symbiotic lifestyle.</title>
        <authorList>
            <person name="Aranda M."/>
            <person name="Li Y."/>
            <person name="Liew Y.J."/>
            <person name="Baumgarten S."/>
            <person name="Simakov O."/>
            <person name="Wilson M."/>
            <person name="Piel J."/>
            <person name="Ashoor H."/>
            <person name="Bougouffa S."/>
            <person name="Bajic V.B."/>
            <person name="Ryu T."/>
            <person name="Ravasi T."/>
            <person name="Bayer T."/>
            <person name="Micklem G."/>
            <person name="Kim H."/>
            <person name="Bhak J."/>
            <person name="Lajeunesse T.C."/>
            <person name="Voolstra C.R."/>
        </authorList>
    </citation>
    <scope>NUCLEOTIDE SEQUENCE [LARGE SCALE GENOMIC DNA]</scope>
    <source>
        <strain evidence="1 2">CCMP2467</strain>
    </source>
</reference>